<dbReference type="GO" id="GO:0046872">
    <property type="term" value="F:metal ion binding"/>
    <property type="evidence" value="ECO:0007669"/>
    <property type="project" value="UniProtKB-KW"/>
</dbReference>
<evidence type="ECO:0000256" key="1">
    <source>
        <dbReference type="ARBA" id="ARBA00022670"/>
    </source>
</evidence>
<evidence type="ECO:0000256" key="3">
    <source>
        <dbReference type="ARBA" id="ARBA00022801"/>
    </source>
</evidence>
<keyword evidence="5" id="KW-0482">Metalloprotease</keyword>
<dbReference type="GO" id="GO:0006508">
    <property type="term" value="P:proteolysis"/>
    <property type="evidence" value="ECO:0007669"/>
    <property type="project" value="UniProtKB-KW"/>
</dbReference>
<proteinExistence type="predicted"/>
<keyword evidence="3" id="KW-0378">Hydrolase</keyword>
<evidence type="ECO:0000256" key="4">
    <source>
        <dbReference type="ARBA" id="ARBA00022833"/>
    </source>
</evidence>
<dbReference type="SUPFAM" id="SSF102712">
    <property type="entry name" value="JAB1/MPN domain"/>
    <property type="match status" value="1"/>
</dbReference>
<dbReference type="Pfam" id="PF14464">
    <property type="entry name" value="Prok-JAB"/>
    <property type="match status" value="1"/>
</dbReference>
<dbReference type="GO" id="GO:0008237">
    <property type="term" value="F:metallopeptidase activity"/>
    <property type="evidence" value="ECO:0007669"/>
    <property type="project" value="UniProtKB-KW"/>
</dbReference>
<gene>
    <name evidence="7" type="ORF">METZ01_LOCUS414257</name>
</gene>
<dbReference type="AlphaFoldDB" id="A0A382WRU2"/>
<accession>A0A382WRU2</accession>
<organism evidence="7">
    <name type="scientific">marine metagenome</name>
    <dbReference type="NCBI Taxonomy" id="408172"/>
    <lineage>
        <taxon>unclassified sequences</taxon>
        <taxon>metagenomes</taxon>
        <taxon>ecological metagenomes</taxon>
    </lineage>
</organism>
<dbReference type="EMBL" id="UINC01161933">
    <property type="protein sequence ID" value="SVD61403.1"/>
    <property type="molecule type" value="Genomic_DNA"/>
</dbReference>
<protein>
    <recommendedName>
        <fullName evidence="6">JAB domain-containing protein</fullName>
    </recommendedName>
</protein>
<feature type="domain" description="JAB" evidence="6">
    <location>
        <begin position="5"/>
        <end position="91"/>
    </location>
</feature>
<feature type="non-terminal residue" evidence="7">
    <location>
        <position position="91"/>
    </location>
</feature>
<reference evidence="7" key="1">
    <citation type="submission" date="2018-05" db="EMBL/GenBank/DDBJ databases">
        <authorList>
            <person name="Lanie J.A."/>
            <person name="Ng W.-L."/>
            <person name="Kazmierczak K.M."/>
            <person name="Andrzejewski T.M."/>
            <person name="Davidsen T.M."/>
            <person name="Wayne K.J."/>
            <person name="Tettelin H."/>
            <person name="Glass J.I."/>
            <person name="Rusch D."/>
            <person name="Podicherti R."/>
            <person name="Tsui H.-C.T."/>
            <person name="Winkler M.E."/>
        </authorList>
    </citation>
    <scope>NUCLEOTIDE SEQUENCE</scope>
</reference>
<keyword evidence="1" id="KW-0645">Protease</keyword>
<evidence type="ECO:0000256" key="5">
    <source>
        <dbReference type="ARBA" id="ARBA00023049"/>
    </source>
</evidence>
<evidence type="ECO:0000313" key="7">
    <source>
        <dbReference type="EMBL" id="SVD61403.1"/>
    </source>
</evidence>
<sequence length="91" mass="10363">VEIPENILAECHAHGVDAYPEETCGFIIGNRADPGSLDTVWPMRNIMNELHDKDPAQYPRTARDGYVIDPLEQLKLERSLKKEGKEIKVIY</sequence>
<feature type="non-terminal residue" evidence="7">
    <location>
        <position position="1"/>
    </location>
</feature>
<keyword evidence="2" id="KW-0479">Metal-binding</keyword>
<evidence type="ECO:0000259" key="6">
    <source>
        <dbReference type="Pfam" id="PF14464"/>
    </source>
</evidence>
<keyword evidence="4" id="KW-0862">Zinc</keyword>
<dbReference type="Gene3D" id="3.40.140.10">
    <property type="entry name" value="Cytidine Deaminase, domain 2"/>
    <property type="match status" value="1"/>
</dbReference>
<name>A0A382WRU2_9ZZZZ</name>
<dbReference type="InterPro" id="IPR028090">
    <property type="entry name" value="JAB_dom_prok"/>
</dbReference>
<evidence type="ECO:0000256" key="2">
    <source>
        <dbReference type="ARBA" id="ARBA00022723"/>
    </source>
</evidence>